<comment type="similarity">
    <text evidence="1">Belongs to the Mg-chelatase subunits D/I family. ComM subfamily.</text>
</comment>
<sequence length="508" mass="56023">MLSKVKSFGLMGIDGYVVIVETDISTGIPAFDIVGLGDTAVKESKERVRSAIKNAGLEFPIKRITVNLAPADKKKEGSAFDLPIALGILIATEQIVNREIDNYAFIGELSLDGEIKPIKGILPMVISARQNGIENIIVPMKNADEAAVVNDINVLPAQNIIDVVNHLNGAGKLNIHAIDIDKLFENNMEYDVDFADVKGQENVKRALEVAAAGGHNCLMIGSPGSGKTMLARRLPTILPAMTFEEALEVTKIHSIAGTLPDNVSLITKRPFRAPHHTISNVSLIGGGKYPKPGEISLAHFGVLFLDELPEFDRNALEVLRQPLEDGIVTVSRVNATYTYPARTTLICAANPCKCGNYLDETKECTCTPKQIQQYLGKLSGPLLDRIDLHIEVPSVKFTDLANREEGEKSCVIRERVNRARKIQQERYKGLNIYSNAELTPSLIKKYCKLDDECSDILKNAFERLGLSARAHNRILKVARTIADLDESQNIRKEHLLEAIQYRSLDRKI</sequence>
<dbReference type="Pfam" id="PF01078">
    <property type="entry name" value="Mg_chelatase"/>
    <property type="match status" value="1"/>
</dbReference>
<dbReference type="SUPFAM" id="SSF54211">
    <property type="entry name" value="Ribosomal protein S5 domain 2-like"/>
    <property type="match status" value="1"/>
</dbReference>
<dbReference type="eggNOG" id="COG0606">
    <property type="taxonomic scope" value="Bacteria"/>
</dbReference>
<name>G8LVI7_ACECE</name>
<dbReference type="Pfam" id="PF13541">
    <property type="entry name" value="ChlI"/>
    <property type="match status" value="1"/>
</dbReference>
<dbReference type="PANTHER" id="PTHR32039">
    <property type="entry name" value="MAGNESIUM-CHELATASE SUBUNIT CHLI"/>
    <property type="match status" value="1"/>
</dbReference>
<gene>
    <name evidence="3" type="ordered locus">Clocl_1974</name>
</gene>
<dbReference type="Gene3D" id="3.30.230.10">
    <property type="match status" value="1"/>
</dbReference>
<evidence type="ECO:0000313" key="4">
    <source>
        <dbReference type="Proteomes" id="UP000005435"/>
    </source>
</evidence>
<dbReference type="PRINTS" id="PR00830">
    <property type="entry name" value="ENDOLAPTASE"/>
</dbReference>
<dbReference type="SUPFAM" id="SSF52540">
    <property type="entry name" value="P-loop containing nucleoside triphosphate hydrolases"/>
    <property type="match status" value="1"/>
</dbReference>
<dbReference type="RefSeq" id="WP_014255156.1">
    <property type="nucleotide sequence ID" value="NC_016627.1"/>
</dbReference>
<dbReference type="InterPro" id="IPR045006">
    <property type="entry name" value="CHLI-like"/>
</dbReference>
<reference evidence="3 4" key="2">
    <citation type="journal article" date="2012" name="Stand. Genomic Sci.">
        <title>Complete Genome Sequence of Clostridium clariflavum DSM 19732.</title>
        <authorList>
            <person name="Izquierdo J.A."/>
            <person name="Goodwin L."/>
            <person name="Davenport K.W."/>
            <person name="Teshima H."/>
            <person name="Bruce D."/>
            <person name="Detter C."/>
            <person name="Tapia R."/>
            <person name="Han S."/>
            <person name="Land M."/>
            <person name="Hauser L."/>
            <person name="Jeffries C.D."/>
            <person name="Han J."/>
            <person name="Pitluck S."/>
            <person name="Nolan M."/>
            <person name="Chen A."/>
            <person name="Huntemann M."/>
            <person name="Mavromatis K."/>
            <person name="Mikhailova N."/>
            <person name="Liolios K."/>
            <person name="Woyke T."/>
            <person name="Lynd L.R."/>
        </authorList>
    </citation>
    <scope>NUCLEOTIDE SEQUENCE [LARGE SCALE GENOMIC DNA]</scope>
    <source>
        <strain evidence="4">DSM 19732 / NBRC 101661 / EBR45</strain>
    </source>
</reference>
<dbReference type="HOGENOM" id="CLU_026145_1_1_9"/>
<feature type="domain" description="AAA+ ATPase" evidence="2">
    <location>
        <begin position="213"/>
        <end position="396"/>
    </location>
</feature>
<dbReference type="SMART" id="SM00382">
    <property type="entry name" value="AAA"/>
    <property type="match status" value="1"/>
</dbReference>
<proteinExistence type="inferred from homology"/>
<accession>G8LVI7</accession>
<dbReference type="KEGG" id="ccl:Clocl_1974"/>
<dbReference type="Gene3D" id="3.40.50.300">
    <property type="entry name" value="P-loop containing nucleotide triphosphate hydrolases"/>
    <property type="match status" value="1"/>
</dbReference>
<dbReference type="GO" id="GO:0005524">
    <property type="term" value="F:ATP binding"/>
    <property type="evidence" value="ECO:0007669"/>
    <property type="project" value="InterPro"/>
</dbReference>
<evidence type="ECO:0000259" key="2">
    <source>
        <dbReference type="SMART" id="SM00382"/>
    </source>
</evidence>
<dbReference type="EMBL" id="CP003065">
    <property type="protein sequence ID" value="AEV68576.1"/>
    <property type="molecule type" value="Genomic_DNA"/>
</dbReference>
<dbReference type="InterPro" id="IPR000523">
    <property type="entry name" value="Mg_chelatse_chII-like_cat_dom"/>
</dbReference>
<dbReference type="InterPro" id="IPR003593">
    <property type="entry name" value="AAA+_ATPase"/>
</dbReference>
<dbReference type="NCBIfam" id="TIGR00368">
    <property type="entry name" value="YifB family Mg chelatase-like AAA ATPase"/>
    <property type="match status" value="1"/>
</dbReference>
<evidence type="ECO:0000256" key="1">
    <source>
        <dbReference type="ARBA" id="ARBA00006354"/>
    </source>
</evidence>
<dbReference type="InterPro" id="IPR027417">
    <property type="entry name" value="P-loop_NTPase"/>
</dbReference>
<evidence type="ECO:0000313" key="3">
    <source>
        <dbReference type="EMBL" id="AEV68576.1"/>
    </source>
</evidence>
<dbReference type="STRING" id="720554.Clocl_1974"/>
<dbReference type="InterPro" id="IPR020568">
    <property type="entry name" value="Ribosomal_Su5_D2-typ_SF"/>
</dbReference>
<dbReference type="AlphaFoldDB" id="G8LVI7"/>
<keyword evidence="4" id="KW-1185">Reference proteome</keyword>
<dbReference type="PANTHER" id="PTHR32039:SF7">
    <property type="entry name" value="COMPETENCE PROTEIN COMM"/>
    <property type="match status" value="1"/>
</dbReference>
<protein>
    <submittedName>
        <fullName evidence="3">Mg chelatase-related protein</fullName>
    </submittedName>
</protein>
<dbReference type="InterPro" id="IPR025158">
    <property type="entry name" value="Mg_chelat-rel_C"/>
</dbReference>
<reference evidence="4" key="1">
    <citation type="submission" date="2011-12" db="EMBL/GenBank/DDBJ databases">
        <title>Complete sequence of Clostridium clariflavum DSM 19732.</title>
        <authorList>
            <consortium name="US DOE Joint Genome Institute"/>
            <person name="Lucas S."/>
            <person name="Han J."/>
            <person name="Lapidus A."/>
            <person name="Cheng J.-F."/>
            <person name="Goodwin L."/>
            <person name="Pitluck S."/>
            <person name="Peters L."/>
            <person name="Teshima H."/>
            <person name="Detter J.C."/>
            <person name="Han C."/>
            <person name="Tapia R."/>
            <person name="Land M."/>
            <person name="Hauser L."/>
            <person name="Kyrpides N."/>
            <person name="Ivanova N."/>
            <person name="Pagani I."/>
            <person name="Kitzmiller T."/>
            <person name="Lynd L."/>
            <person name="Izquierdo J."/>
            <person name="Woyke T."/>
        </authorList>
    </citation>
    <scope>NUCLEOTIDE SEQUENCE [LARGE SCALE GENOMIC DNA]</scope>
    <source>
        <strain evidence="4">DSM 19732 / NBRC 101661 / EBR45</strain>
    </source>
</reference>
<dbReference type="OrthoDB" id="9813147at2"/>
<dbReference type="InterPro" id="IPR004482">
    <property type="entry name" value="Mg_chelat-rel"/>
</dbReference>
<organism evidence="3 4">
    <name type="scientific">Acetivibrio clariflavus (strain DSM 19732 / NBRC 101661 / EBR45)</name>
    <name type="common">Clostridium clariflavum</name>
    <dbReference type="NCBI Taxonomy" id="720554"/>
    <lineage>
        <taxon>Bacteria</taxon>
        <taxon>Bacillati</taxon>
        <taxon>Bacillota</taxon>
        <taxon>Clostridia</taxon>
        <taxon>Eubacteriales</taxon>
        <taxon>Oscillospiraceae</taxon>
        <taxon>Acetivibrio</taxon>
    </lineage>
</organism>
<dbReference type="InterPro" id="IPR014721">
    <property type="entry name" value="Ribsml_uS5_D2-typ_fold_subgr"/>
</dbReference>
<dbReference type="Pfam" id="PF13335">
    <property type="entry name" value="Mg_chelatase_C"/>
    <property type="match status" value="1"/>
</dbReference>
<dbReference type="Proteomes" id="UP000005435">
    <property type="component" value="Chromosome"/>
</dbReference>